<sequence>MQPVAAGAHFEAALMQVAGVYYSS</sequence>
<name>A3ZNG5_9BACT</name>
<evidence type="ECO:0000313" key="2">
    <source>
        <dbReference type="Proteomes" id="UP000004358"/>
    </source>
</evidence>
<dbReference type="Proteomes" id="UP000004358">
    <property type="component" value="Unassembled WGS sequence"/>
</dbReference>
<dbReference type="EMBL" id="AANZ01000003">
    <property type="protein sequence ID" value="EAQ81860.1"/>
    <property type="molecule type" value="Genomic_DNA"/>
</dbReference>
<dbReference type="AlphaFoldDB" id="A3ZNG5"/>
<dbReference type="HOGENOM" id="CLU_3420820_0_0_0"/>
<accession>A3ZNG5</accession>
<organism evidence="1 2">
    <name type="scientific">Blastopirellula marina DSM 3645</name>
    <dbReference type="NCBI Taxonomy" id="314230"/>
    <lineage>
        <taxon>Bacteria</taxon>
        <taxon>Pseudomonadati</taxon>
        <taxon>Planctomycetota</taxon>
        <taxon>Planctomycetia</taxon>
        <taxon>Pirellulales</taxon>
        <taxon>Pirellulaceae</taxon>
        <taxon>Blastopirellula</taxon>
    </lineage>
</organism>
<evidence type="ECO:0000313" key="1">
    <source>
        <dbReference type="EMBL" id="EAQ81860.1"/>
    </source>
</evidence>
<proteinExistence type="predicted"/>
<protein>
    <submittedName>
        <fullName evidence="1">Uncharacterized protein</fullName>
    </submittedName>
</protein>
<reference evidence="1 2" key="1">
    <citation type="submission" date="2006-02" db="EMBL/GenBank/DDBJ databases">
        <authorList>
            <person name="Amann R."/>
            <person name="Ferriera S."/>
            <person name="Johnson J."/>
            <person name="Kravitz S."/>
            <person name="Halpern A."/>
            <person name="Remington K."/>
            <person name="Beeson K."/>
            <person name="Tran B."/>
            <person name="Rogers Y.-H."/>
            <person name="Friedman R."/>
            <person name="Venter J.C."/>
        </authorList>
    </citation>
    <scope>NUCLEOTIDE SEQUENCE [LARGE SCALE GENOMIC DNA]</scope>
    <source>
        <strain evidence="1 2">DSM 3645</strain>
    </source>
</reference>
<gene>
    <name evidence="1" type="ORF">DSM3645_16950</name>
</gene>
<comment type="caution">
    <text evidence="1">The sequence shown here is derived from an EMBL/GenBank/DDBJ whole genome shotgun (WGS) entry which is preliminary data.</text>
</comment>